<dbReference type="AlphaFoldDB" id="A0A4Z0YRK7"/>
<proteinExistence type="predicted"/>
<dbReference type="STRING" id="37992.A0A4Z0YRK7"/>
<reference evidence="1 2" key="1">
    <citation type="submission" date="2019-03" db="EMBL/GenBank/DDBJ databases">
        <title>Draft genome sequence of Xylaria hypoxylon DSM 108379, a ubiquitous saprotrophic-parasitic fungi on hardwood.</title>
        <authorList>
            <person name="Buettner E."/>
            <person name="Leonhardt S."/>
            <person name="Gebauer A.M."/>
            <person name="Liers C."/>
            <person name="Hofrichter M."/>
            <person name="Kellner H."/>
        </authorList>
    </citation>
    <scope>NUCLEOTIDE SEQUENCE [LARGE SCALE GENOMIC DNA]</scope>
    <source>
        <strain evidence="1 2">DSM 108379</strain>
    </source>
</reference>
<dbReference type="Proteomes" id="UP000297716">
    <property type="component" value="Unassembled WGS sequence"/>
</dbReference>
<comment type="caution">
    <text evidence="1">The sequence shown here is derived from an EMBL/GenBank/DDBJ whole genome shotgun (WGS) entry which is preliminary data.</text>
</comment>
<gene>
    <name evidence="1" type="ORF">E0Z10_g6130</name>
</gene>
<accession>A0A4Z0YRK7</accession>
<dbReference type="EMBL" id="SKBN01000121">
    <property type="protein sequence ID" value="TGJ82628.1"/>
    <property type="molecule type" value="Genomic_DNA"/>
</dbReference>
<dbReference type="OrthoDB" id="5150140at2759"/>
<sequence length="228" mass="25645">MAYKLFIPPCICNPTYTNHPPPPEKPLRIQIDGPTVAVERLFPENLWNMVYSPKFPQPAAAHLAKLAHQAIYPEQHVSADNMIVRDEYLGGVMINKNPQPEFDYYGVTFDHLVPADDLDPEVLQINIIELETDEGPYAGGVEYANTYLNVKIDLADYVGKQILAVPRCCQKRKGTQDRGRINEGVHYREGLMIILSCSPPPPPLLAGHHGIKRHCPEYFIFDPGSPTF</sequence>
<evidence type="ECO:0000313" key="2">
    <source>
        <dbReference type="Proteomes" id="UP000297716"/>
    </source>
</evidence>
<organism evidence="1 2">
    <name type="scientific">Xylaria hypoxylon</name>
    <dbReference type="NCBI Taxonomy" id="37992"/>
    <lineage>
        <taxon>Eukaryota</taxon>
        <taxon>Fungi</taxon>
        <taxon>Dikarya</taxon>
        <taxon>Ascomycota</taxon>
        <taxon>Pezizomycotina</taxon>
        <taxon>Sordariomycetes</taxon>
        <taxon>Xylariomycetidae</taxon>
        <taxon>Xylariales</taxon>
        <taxon>Xylariaceae</taxon>
        <taxon>Xylaria</taxon>
    </lineage>
</organism>
<name>A0A4Z0YRK7_9PEZI</name>
<protein>
    <submittedName>
        <fullName evidence="1">Uncharacterized protein</fullName>
    </submittedName>
</protein>
<evidence type="ECO:0000313" key="1">
    <source>
        <dbReference type="EMBL" id="TGJ82628.1"/>
    </source>
</evidence>
<keyword evidence="2" id="KW-1185">Reference proteome</keyword>